<feature type="compositionally biased region" description="Gly residues" evidence="2">
    <location>
        <begin position="798"/>
        <end position="814"/>
    </location>
</feature>
<feature type="compositionally biased region" description="Gly residues" evidence="2">
    <location>
        <begin position="822"/>
        <end position="847"/>
    </location>
</feature>
<feature type="region of interest" description="Disordered" evidence="2">
    <location>
        <begin position="796"/>
        <end position="962"/>
    </location>
</feature>
<dbReference type="GO" id="GO:0005737">
    <property type="term" value="C:cytoplasm"/>
    <property type="evidence" value="ECO:0007669"/>
    <property type="project" value="TreeGrafter"/>
</dbReference>
<dbReference type="GO" id="GO:0000146">
    <property type="term" value="F:microfilament motor activity"/>
    <property type="evidence" value="ECO:0007669"/>
    <property type="project" value="TreeGrafter"/>
</dbReference>
<dbReference type="PANTHER" id="PTHR45615:SF40">
    <property type="entry name" value="MYOSIN HEAVY CHAIN, NON-MUSCLE"/>
    <property type="match status" value="1"/>
</dbReference>
<feature type="compositionally biased region" description="Acidic residues" evidence="2">
    <location>
        <begin position="900"/>
        <end position="917"/>
    </location>
</feature>
<organism evidence="4 5">
    <name type="scientific">Oleoguttula mirabilis</name>
    <dbReference type="NCBI Taxonomy" id="1507867"/>
    <lineage>
        <taxon>Eukaryota</taxon>
        <taxon>Fungi</taxon>
        <taxon>Dikarya</taxon>
        <taxon>Ascomycota</taxon>
        <taxon>Pezizomycotina</taxon>
        <taxon>Dothideomycetes</taxon>
        <taxon>Dothideomycetidae</taxon>
        <taxon>Mycosphaerellales</taxon>
        <taxon>Teratosphaeriaceae</taxon>
        <taxon>Oleoguttula</taxon>
    </lineage>
</organism>
<feature type="compositionally biased region" description="Basic and acidic residues" evidence="2">
    <location>
        <begin position="918"/>
        <end position="929"/>
    </location>
</feature>
<feature type="compositionally biased region" description="Polar residues" evidence="2">
    <location>
        <begin position="258"/>
        <end position="271"/>
    </location>
</feature>
<feature type="region of interest" description="Disordered" evidence="2">
    <location>
        <begin position="358"/>
        <end position="417"/>
    </location>
</feature>
<dbReference type="GO" id="GO:0051015">
    <property type="term" value="F:actin filament binding"/>
    <property type="evidence" value="ECO:0007669"/>
    <property type="project" value="TreeGrafter"/>
</dbReference>
<sequence>MQLTYLIAIILKGFAWVQLHLPALSRTLGAPPPTSLNHTVHTVLAKATEAPPVYVDNRTVNHIAHILYEAPTVYVYVSNRSVNDTALVLYEAPAAIERLPWPTTDLLVLADLLLLLLSLRGALWYKHSYSTTEPQLTVETQHTAPTDLEAEPATPLPCSECKDLKQEVNDLTIKLDKTRKGLEQDVDELTIRLDAAEKKTEKLQKKLAEPGWQRIDANVQMKRDLEAAEEVRNAVADELAELHQRVAQAEKKLEQAQKVPNPSTRTQSDAKLQTDDESPALMRSIAASTSTASQTTQTEYDSSTVPKACFEVEEARRMEACNALEKAEGVIAGLQKAKITAEGVAEQERAAVEGQKKLVEAEKRRTEDETKRANHEQKRADDELKRADGECKRADTAHAKAGQEEGARKTAESDTAEAQRLKTVAEGELDGAQKLILAGSESVEKTEEAAGRCATLQKRADDLDLELVKTREASTRDAAAAQKHADHQRNLLDKRIKELERDVSTRLVDWEQQKVNAQEMHNTVVSQAEQLRKTVNQYETAFRAQKSAAKDVEKASNQAQKDIERLQQAHDKLKTLDSARNLELERRTSERDTALRERNLANQGLLNMNTAYVQLQDWVAAEGRARAADVAAADALMAFPPENGNDGFPAMDAGQNGVVDNATPSQHHGDMEHDQGGPDAMNGHAQPLFDNDGLPAIGAGQDGMVDYAAPQQHYGAENRQVGPYFHAQPLDGHDADNQFDHGGAQQGLGRGTNDMDFDELVNNNVFPDNHQEGLGFVNGQAQPKFGNDGAPPFDLDGGQQGFGGGQQGFGGGQQGVDDDQQGFGGEQGLDGDQEGFGGGQQGFGGHQGLDDVQQGFGGEHGLDGGANHMDPNECIDPRLLMLEGPANGSPPVQNEQNGMLDDDEDAEGEDDDEEWEDVILRPEPERDEMVDNAAAPDDDANEANEAIDEDDEDDEEDEDDQAPAVVDQTAFDAAYDDMLPQEQERFDNGEIALPGLAVVDDQMVARLPPGPPPEHF</sequence>
<reference evidence="4 5" key="1">
    <citation type="submission" date="2021-11" db="EMBL/GenBank/DDBJ databases">
        <title>Black yeast isolated from Biological Soil Crust.</title>
        <authorList>
            <person name="Kurbessoian T."/>
        </authorList>
    </citation>
    <scope>NUCLEOTIDE SEQUENCE [LARGE SCALE GENOMIC DNA]</scope>
    <source>
        <strain evidence="4 5">CCFEE 5522</strain>
    </source>
</reference>
<feature type="coiled-coil region" evidence="1">
    <location>
        <begin position="549"/>
        <end position="576"/>
    </location>
</feature>
<evidence type="ECO:0000256" key="3">
    <source>
        <dbReference type="SAM" id="SignalP"/>
    </source>
</evidence>
<keyword evidence="3" id="KW-0732">Signal</keyword>
<feature type="compositionally biased region" description="Acidic residues" evidence="2">
    <location>
        <begin position="930"/>
        <end position="961"/>
    </location>
</feature>
<keyword evidence="1" id="KW-0175">Coiled coil</keyword>
<feature type="region of interest" description="Disordered" evidence="2">
    <location>
        <begin position="251"/>
        <end position="278"/>
    </location>
</feature>
<evidence type="ECO:0000256" key="1">
    <source>
        <dbReference type="SAM" id="Coils"/>
    </source>
</evidence>
<feature type="signal peptide" evidence="3">
    <location>
        <begin position="1"/>
        <end position="29"/>
    </location>
</feature>
<protein>
    <submittedName>
        <fullName evidence="4">Uncharacterized protein</fullName>
    </submittedName>
</protein>
<dbReference type="AlphaFoldDB" id="A0AAV9J9M4"/>
<dbReference type="GO" id="GO:0032982">
    <property type="term" value="C:myosin filament"/>
    <property type="evidence" value="ECO:0007669"/>
    <property type="project" value="TreeGrafter"/>
</dbReference>
<evidence type="ECO:0000256" key="2">
    <source>
        <dbReference type="SAM" id="MobiDB-lite"/>
    </source>
</evidence>
<name>A0AAV9J9M4_9PEZI</name>
<proteinExistence type="predicted"/>
<evidence type="ECO:0000313" key="5">
    <source>
        <dbReference type="Proteomes" id="UP001324427"/>
    </source>
</evidence>
<dbReference type="PANTHER" id="PTHR45615">
    <property type="entry name" value="MYOSIN HEAVY CHAIN, NON-MUSCLE"/>
    <property type="match status" value="1"/>
</dbReference>
<dbReference type="GO" id="GO:0016460">
    <property type="term" value="C:myosin II complex"/>
    <property type="evidence" value="ECO:0007669"/>
    <property type="project" value="TreeGrafter"/>
</dbReference>
<dbReference type="Proteomes" id="UP001324427">
    <property type="component" value="Unassembled WGS sequence"/>
</dbReference>
<evidence type="ECO:0000313" key="4">
    <source>
        <dbReference type="EMBL" id="KAK4541765.1"/>
    </source>
</evidence>
<keyword evidence="5" id="KW-1185">Reference proteome</keyword>
<feature type="coiled-coil region" evidence="1">
    <location>
        <begin position="453"/>
        <end position="502"/>
    </location>
</feature>
<dbReference type="EMBL" id="JAVFHQ010000049">
    <property type="protein sequence ID" value="KAK4541765.1"/>
    <property type="molecule type" value="Genomic_DNA"/>
</dbReference>
<gene>
    <name evidence="4" type="ORF">LTR36_007474</name>
</gene>
<comment type="caution">
    <text evidence="4">The sequence shown here is derived from an EMBL/GenBank/DDBJ whole genome shotgun (WGS) entry which is preliminary data.</text>
</comment>
<feature type="chain" id="PRO_5043821547" evidence="3">
    <location>
        <begin position="30"/>
        <end position="1016"/>
    </location>
</feature>
<accession>A0AAV9J9M4</accession>